<sequence>MDGAALVNLLKPTGKEKTFSEYASNKFIPYVTAQLQHKLKEFLREDRNKQELFRFLAQCATSVNSGQRQIISTYARGVLMSLPRDETSSLAPSSREEADTRMFLHAADAIQSSFTKIIVRSVDTDVLVLVEALVQKLQALASESIQLWVAFGTGEHLRYLAAHEIANTFTNNAALALPAFHTFTGCNTVSCFYGKNKKTPLDTWKSFPEVTPVFIALSRAQTEIAE</sequence>
<reference evidence="1 2" key="1">
    <citation type="submission" date="2022-05" db="EMBL/GenBank/DDBJ databases">
        <authorList>
            <consortium name="Genoscope - CEA"/>
            <person name="William W."/>
        </authorList>
    </citation>
    <scope>NUCLEOTIDE SEQUENCE [LARGE SCALE GENOMIC DNA]</scope>
</reference>
<organism evidence="1 2">
    <name type="scientific">Porites lobata</name>
    <dbReference type="NCBI Taxonomy" id="104759"/>
    <lineage>
        <taxon>Eukaryota</taxon>
        <taxon>Metazoa</taxon>
        <taxon>Cnidaria</taxon>
        <taxon>Anthozoa</taxon>
        <taxon>Hexacorallia</taxon>
        <taxon>Scleractinia</taxon>
        <taxon>Fungiina</taxon>
        <taxon>Poritidae</taxon>
        <taxon>Porites</taxon>
    </lineage>
</organism>
<name>A0ABN8PY16_9CNID</name>
<evidence type="ECO:0000313" key="1">
    <source>
        <dbReference type="EMBL" id="CAH3151800.1"/>
    </source>
</evidence>
<protein>
    <submittedName>
        <fullName evidence="1">Uncharacterized protein</fullName>
    </submittedName>
</protein>
<feature type="non-terminal residue" evidence="1">
    <location>
        <position position="226"/>
    </location>
</feature>
<keyword evidence="2" id="KW-1185">Reference proteome</keyword>
<proteinExistence type="predicted"/>
<evidence type="ECO:0000313" key="2">
    <source>
        <dbReference type="Proteomes" id="UP001159405"/>
    </source>
</evidence>
<comment type="caution">
    <text evidence="1">The sequence shown here is derived from an EMBL/GenBank/DDBJ whole genome shotgun (WGS) entry which is preliminary data.</text>
</comment>
<accession>A0ABN8PY16</accession>
<gene>
    <name evidence="1" type="ORF">PLOB_00048752</name>
</gene>
<dbReference type="Proteomes" id="UP001159405">
    <property type="component" value="Unassembled WGS sequence"/>
</dbReference>
<dbReference type="EMBL" id="CALNXK010000092">
    <property type="protein sequence ID" value="CAH3151800.1"/>
    <property type="molecule type" value="Genomic_DNA"/>
</dbReference>